<dbReference type="AlphaFoldDB" id="A0A7V5H1U0"/>
<dbReference type="GO" id="GO:0005886">
    <property type="term" value="C:plasma membrane"/>
    <property type="evidence" value="ECO:0007669"/>
    <property type="project" value="UniProtKB-SubCell"/>
</dbReference>
<proteinExistence type="inferred from homology"/>
<feature type="transmembrane region" description="Helical" evidence="7">
    <location>
        <begin position="89"/>
        <end position="110"/>
    </location>
</feature>
<evidence type="ECO:0000256" key="3">
    <source>
        <dbReference type="ARBA" id="ARBA00022475"/>
    </source>
</evidence>
<evidence type="ECO:0000256" key="4">
    <source>
        <dbReference type="ARBA" id="ARBA00022692"/>
    </source>
</evidence>
<comment type="similarity">
    <text evidence="2">Belongs to the NrfD family.</text>
</comment>
<comment type="caution">
    <text evidence="8">The sequence shown here is derived from an EMBL/GenBank/DDBJ whole genome shotgun (WGS) entry which is preliminary data.</text>
</comment>
<protein>
    <submittedName>
        <fullName evidence="8">Ni/Fe-hydrogenase cytochrome b subunit</fullName>
    </submittedName>
</protein>
<feature type="transmembrane region" description="Helical" evidence="7">
    <location>
        <begin position="14"/>
        <end position="35"/>
    </location>
</feature>
<keyword evidence="5 7" id="KW-1133">Transmembrane helix</keyword>
<dbReference type="InterPro" id="IPR051817">
    <property type="entry name" value="FDH_cytochrome_b556_subunit"/>
</dbReference>
<feature type="transmembrane region" description="Helical" evidence="7">
    <location>
        <begin position="189"/>
        <end position="214"/>
    </location>
</feature>
<feature type="transmembrane region" description="Helical" evidence="7">
    <location>
        <begin position="374"/>
        <end position="396"/>
    </location>
</feature>
<evidence type="ECO:0000256" key="7">
    <source>
        <dbReference type="SAM" id="Phobius"/>
    </source>
</evidence>
<evidence type="ECO:0000256" key="6">
    <source>
        <dbReference type="ARBA" id="ARBA00023136"/>
    </source>
</evidence>
<dbReference type="Proteomes" id="UP000886111">
    <property type="component" value="Unassembled WGS sequence"/>
</dbReference>
<accession>A0A7V5H1U0</accession>
<feature type="transmembrane region" description="Helical" evidence="7">
    <location>
        <begin position="266"/>
        <end position="287"/>
    </location>
</feature>
<gene>
    <name evidence="8" type="primary">hybB</name>
    <name evidence="8" type="ORF">ENL21_00680</name>
</gene>
<comment type="subcellular location">
    <subcellularLocation>
        <location evidence="1">Cell membrane</location>
        <topology evidence="1">Multi-pass membrane protein</topology>
    </subcellularLocation>
</comment>
<dbReference type="GO" id="GO:0009061">
    <property type="term" value="P:anaerobic respiration"/>
    <property type="evidence" value="ECO:0007669"/>
    <property type="project" value="TreeGrafter"/>
</dbReference>
<dbReference type="PANTHER" id="PTHR30074:SF4">
    <property type="entry name" value="NI_FE-HYDROGENASE 2 B-TYPE CYTOCHROME SUBUNIT-RELATED"/>
    <property type="match status" value="1"/>
</dbReference>
<dbReference type="Pfam" id="PF03916">
    <property type="entry name" value="NrfD"/>
    <property type="match status" value="1"/>
</dbReference>
<keyword evidence="6 7" id="KW-0472">Membrane</keyword>
<evidence type="ECO:0000256" key="5">
    <source>
        <dbReference type="ARBA" id="ARBA00022989"/>
    </source>
</evidence>
<feature type="transmembrane region" description="Helical" evidence="7">
    <location>
        <begin position="332"/>
        <end position="354"/>
    </location>
</feature>
<feature type="transmembrane region" description="Helical" evidence="7">
    <location>
        <begin position="55"/>
        <end position="82"/>
    </location>
</feature>
<reference evidence="8" key="1">
    <citation type="journal article" date="2020" name="mSystems">
        <title>Genome- and Community-Level Interaction Insights into Carbon Utilization and Element Cycling Functions of Hydrothermarchaeota in Hydrothermal Sediment.</title>
        <authorList>
            <person name="Zhou Z."/>
            <person name="Liu Y."/>
            <person name="Xu W."/>
            <person name="Pan J."/>
            <person name="Luo Z.H."/>
            <person name="Li M."/>
        </authorList>
    </citation>
    <scope>NUCLEOTIDE SEQUENCE [LARGE SCALE GENOMIC DNA]</scope>
    <source>
        <strain evidence="8">HyVt-76</strain>
    </source>
</reference>
<dbReference type="InterPro" id="IPR005614">
    <property type="entry name" value="NrfD-like"/>
</dbReference>
<keyword evidence="3" id="KW-1003">Cell membrane</keyword>
<organism evidence="8">
    <name type="scientific">Caldithrix abyssi</name>
    <dbReference type="NCBI Taxonomy" id="187145"/>
    <lineage>
        <taxon>Bacteria</taxon>
        <taxon>Pseudomonadati</taxon>
        <taxon>Calditrichota</taxon>
        <taxon>Calditrichia</taxon>
        <taxon>Calditrichales</taxon>
        <taxon>Calditrichaceae</taxon>
        <taxon>Caldithrix</taxon>
    </lineage>
</organism>
<evidence type="ECO:0000313" key="8">
    <source>
        <dbReference type="EMBL" id="HHE54269.1"/>
    </source>
</evidence>
<feature type="transmembrane region" description="Helical" evidence="7">
    <location>
        <begin position="226"/>
        <end position="245"/>
    </location>
</feature>
<name>A0A7V5H1U0_CALAY</name>
<evidence type="ECO:0000256" key="2">
    <source>
        <dbReference type="ARBA" id="ARBA00008929"/>
    </source>
</evidence>
<dbReference type="PANTHER" id="PTHR30074">
    <property type="entry name" value="FORMATE DEHYDROGENASE, NITRATE-INDUCIBLE, CYTOCHROME B556 FDN SUBUNIT"/>
    <property type="match status" value="1"/>
</dbReference>
<dbReference type="EMBL" id="DRTD01000047">
    <property type="protein sequence ID" value="HHE54269.1"/>
    <property type="molecule type" value="Genomic_DNA"/>
</dbReference>
<evidence type="ECO:0000256" key="1">
    <source>
        <dbReference type="ARBA" id="ARBA00004651"/>
    </source>
</evidence>
<feature type="transmembrane region" description="Helical" evidence="7">
    <location>
        <begin position="130"/>
        <end position="154"/>
    </location>
</feature>
<sequence>MEKYYKPQPIKRPFLSKGVIVLLILAANGIVWSILRFGFGLGAVTNLNNQYPWGIWIGLDVAAGVALAAGGFTTSALVHIFYREDFHVLVRPAIMTAMLGYTFVAIGVMFDLGRYYNVWHVPIMGNSNSVLFEVGICVMTYLATLYVEFFPIVCERFIGRVHLKGALKFLNKPIDGLLRFIDSFLGKTMFFFIILGVVLSCLHQSSLGTLMLIAGPKVHPLWQTPVSPLLFLLSAFSVGFPMVIMESLTASRSLGLKPEMDVLRKFARFVGPLLGVYLAFKLGDMVIRGTYVYLNEINIYSIMWVIEMLFGVIIPVRMFFWDKVLRSRTLLYTASLMIILGVALNRFNVFVIAYKPPYILQKYWPSIGEISITIGLISIEILLYRALVMIFPVISVPLKGVSAKAKYAIRGVLQ</sequence>
<keyword evidence="4 7" id="KW-0812">Transmembrane</keyword>
<feature type="transmembrane region" description="Helical" evidence="7">
    <location>
        <begin position="299"/>
        <end position="320"/>
    </location>
</feature>